<dbReference type="AlphaFoldDB" id="X0WHC0"/>
<sequence>MIEGTEIGTAADTAGNYIIQRVPPGIYNMKFMMMGYEYRIVNNVVVNP</sequence>
<evidence type="ECO:0000313" key="1">
    <source>
        <dbReference type="EMBL" id="GAG30354.1"/>
    </source>
</evidence>
<proteinExistence type="predicted"/>
<accession>X0WHC0</accession>
<feature type="non-terminal residue" evidence="1">
    <location>
        <position position="48"/>
    </location>
</feature>
<comment type="caution">
    <text evidence="1">The sequence shown here is derived from an EMBL/GenBank/DDBJ whole genome shotgun (WGS) entry which is preliminary data.</text>
</comment>
<gene>
    <name evidence="1" type="ORF">S01H1_71836</name>
</gene>
<dbReference type="Gene3D" id="2.60.40.1120">
    <property type="entry name" value="Carboxypeptidase-like, regulatory domain"/>
    <property type="match status" value="1"/>
</dbReference>
<dbReference type="EMBL" id="BARS01047864">
    <property type="protein sequence ID" value="GAG30354.1"/>
    <property type="molecule type" value="Genomic_DNA"/>
</dbReference>
<organism evidence="1">
    <name type="scientific">marine sediment metagenome</name>
    <dbReference type="NCBI Taxonomy" id="412755"/>
    <lineage>
        <taxon>unclassified sequences</taxon>
        <taxon>metagenomes</taxon>
        <taxon>ecological metagenomes</taxon>
    </lineage>
</organism>
<name>X0WHC0_9ZZZZ</name>
<dbReference type="InterPro" id="IPR008969">
    <property type="entry name" value="CarboxyPept-like_regulatory"/>
</dbReference>
<reference evidence="1" key="1">
    <citation type="journal article" date="2014" name="Front. Microbiol.">
        <title>High frequency of phylogenetically diverse reductive dehalogenase-homologous genes in deep subseafloor sedimentary metagenomes.</title>
        <authorList>
            <person name="Kawai M."/>
            <person name="Futagami T."/>
            <person name="Toyoda A."/>
            <person name="Takaki Y."/>
            <person name="Nishi S."/>
            <person name="Hori S."/>
            <person name="Arai W."/>
            <person name="Tsubouchi T."/>
            <person name="Morono Y."/>
            <person name="Uchiyama I."/>
            <person name="Ito T."/>
            <person name="Fujiyama A."/>
            <person name="Inagaki F."/>
            <person name="Takami H."/>
        </authorList>
    </citation>
    <scope>NUCLEOTIDE SEQUENCE</scope>
    <source>
        <strain evidence="1">Expedition CK06-06</strain>
    </source>
</reference>
<dbReference type="SUPFAM" id="SSF49464">
    <property type="entry name" value="Carboxypeptidase regulatory domain-like"/>
    <property type="match status" value="1"/>
</dbReference>
<evidence type="ECO:0008006" key="2">
    <source>
        <dbReference type="Google" id="ProtNLM"/>
    </source>
</evidence>
<protein>
    <recommendedName>
        <fullName evidence="2">Rhamnogalacturonan lyase domain-containing protein</fullName>
    </recommendedName>
</protein>